<keyword evidence="4" id="KW-1185">Reference proteome</keyword>
<dbReference type="CDD" id="cd01767">
    <property type="entry name" value="UBX"/>
    <property type="match status" value="1"/>
</dbReference>
<evidence type="ECO:0000256" key="1">
    <source>
        <dbReference type="ARBA" id="ARBA00022786"/>
    </source>
</evidence>
<dbReference type="PROSITE" id="PS50033">
    <property type="entry name" value="UBX"/>
    <property type="match status" value="1"/>
</dbReference>
<feature type="domain" description="UBX" evidence="2">
    <location>
        <begin position="159"/>
        <end position="239"/>
    </location>
</feature>
<dbReference type="OrthoDB" id="270602at2759"/>
<sequence length="241" mass="27563">MDVLTHSWFVFSALKLNRDTWANDEVAQTIKTNFIFWQVYDDTEEGSKKMHSWRGMVQPETLLEDLLRFMDSIPSDHHVSQSHKRPRENFRAPAPPLSVAAAENNDEDEEAELQRALAVSMENDKELVGGHLNEVNDANVEEKVQQSAYLPLPEEPKVDRSLLCRVGVRLPDGRRVQRNFLRTDPVQLLWSFCYSELKEDGMNPFRLTHAIPGASKSLDFNDNSTFEESGLGNSMVSVTWE</sequence>
<keyword evidence="1" id="KW-0833">Ubl conjugation pathway</keyword>
<dbReference type="InterPro" id="IPR050730">
    <property type="entry name" value="UBX_domain-protein"/>
</dbReference>
<evidence type="ECO:0000313" key="3">
    <source>
        <dbReference type="EMBL" id="GFP82635.1"/>
    </source>
</evidence>
<dbReference type="Gene3D" id="3.40.30.10">
    <property type="entry name" value="Glutaredoxin"/>
    <property type="match status" value="1"/>
</dbReference>
<accession>A0A830BFB1</accession>
<dbReference type="InterPro" id="IPR001012">
    <property type="entry name" value="UBX_dom"/>
</dbReference>
<dbReference type="GO" id="GO:0043161">
    <property type="term" value="P:proteasome-mediated ubiquitin-dependent protein catabolic process"/>
    <property type="evidence" value="ECO:0007669"/>
    <property type="project" value="TreeGrafter"/>
</dbReference>
<dbReference type="SUPFAM" id="SSF52833">
    <property type="entry name" value="Thioredoxin-like"/>
    <property type="match status" value="1"/>
</dbReference>
<comment type="caution">
    <text evidence="3">The sequence shown here is derived from an EMBL/GenBank/DDBJ whole genome shotgun (WGS) entry which is preliminary data.</text>
</comment>
<dbReference type="Gene3D" id="3.10.20.90">
    <property type="entry name" value="Phosphatidylinositol 3-kinase Catalytic Subunit, Chain A, domain 1"/>
    <property type="match status" value="1"/>
</dbReference>
<dbReference type="InterPro" id="IPR029071">
    <property type="entry name" value="Ubiquitin-like_domsf"/>
</dbReference>
<dbReference type="InterPro" id="IPR003903">
    <property type="entry name" value="UIM_dom"/>
</dbReference>
<evidence type="ECO:0000313" key="4">
    <source>
        <dbReference type="Proteomes" id="UP000653305"/>
    </source>
</evidence>
<dbReference type="InterPro" id="IPR036249">
    <property type="entry name" value="Thioredoxin-like_sf"/>
</dbReference>
<dbReference type="SUPFAM" id="SSF54236">
    <property type="entry name" value="Ubiquitin-like"/>
    <property type="match status" value="1"/>
</dbReference>
<dbReference type="PROSITE" id="PS50330">
    <property type="entry name" value="UIM"/>
    <property type="match status" value="1"/>
</dbReference>
<dbReference type="EMBL" id="BMAC01000048">
    <property type="protein sequence ID" value="GFP82635.1"/>
    <property type="molecule type" value="Genomic_DNA"/>
</dbReference>
<name>A0A830BFB1_9LAMI</name>
<reference evidence="3" key="1">
    <citation type="submission" date="2020-07" db="EMBL/GenBank/DDBJ databases">
        <title>Ethylene signaling mediates host invasion by parasitic plants.</title>
        <authorList>
            <person name="Yoshida S."/>
        </authorList>
    </citation>
    <scope>NUCLEOTIDE SEQUENCE</scope>
    <source>
        <strain evidence="3">Okayama</strain>
    </source>
</reference>
<protein>
    <submittedName>
        <fullName evidence="3">UBX domain-containing protein 2</fullName>
    </submittedName>
</protein>
<dbReference type="PANTHER" id="PTHR23322:SF6">
    <property type="entry name" value="UBX DOMAIN-CONTAINING PROTEIN 7"/>
    <property type="match status" value="1"/>
</dbReference>
<evidence type="ECO:0000259" key="2">
    <source>
        <dbReference type="PROSITE" id="PS50033"/>
    </source>
</evidence>
<dbReference type="GO" id="GO:0005634">
    <property type="term" value="C:nucleus"/>
    <property type="evidence" value="ECO:0007669"/>
    <property type="project" value="TreeGrafter"/>
</dbReference>
<gene>
    <name evidence="3" type="ORF">PHJA_000406600</name>
</gene>
<proteinExistence type="predicted"/>
<organism evidence="3 4">
    <name type="scientific">Phtheirospermum japonicum</name>
    <dbReference type="NCBI Taxonomy" id="374723"/>
    <lineage>
        <taxon>Eukaryota</taxon>
        <taxon>Viridiplantae</taxon>
        <taxon>Streptophyta</taxon>
        <taxon>Embryophyta</taxon>
        <taxon>Tracheophyta</taxon>
        <taxon>Spermatophyta</taxon>
        <taxon>Magnoliopsida</taxon>
        <taxon>eudicotyledons</taxon>
        <taxon>Gunneridae</taxon>
        <taxon>Pentapetalae</taxon>
        <taxon>asterids</taxon>
        <taxon>lamiids</taxon>
        <taxon>Lamiales</taxon>
        <taxon>Orobanchaceae</taxon>
        <taxon>Orobanchaceae incertae sedis</taxon>
        <taxon>Phtheirospermum</taxon>
    </lineage>
</organism>
<dbReference type="Proteomes" id="UP000653305">
    <property type="component" value="Unassembled WGS sequence"/>
</dbReference>
<dbReference type="GO" id="GO:0043130">
    <property type="term" value="F:ubiquitin binding"/>
    <property type="evidence" value="ECO:0007669"/>
    <property type="project" value="TreeGrafter"/>
</dbReference>
<dbReference type="Pfam" id="PF00789">
    <property type="entry name" value="UBX"/>
    <property type="match status" value="1"/>
</dbReference>
<dbReference type="PANTHER" id="PTHR23322">
    <property type="entry name" value="FAS-ASSOCIATED PROTEIN"/>
    <property type="match status" value="1"/>
</dbReference>
<dbReference type="AlphaFoldDB" id="A0A830BFB1"/>